<dbReference type="GO" id="GO:0052689">
    <property type="term" value="F:carboxylic ester hydrolase activity"/>
    <property type="evidence" value="ECO:0007669"/>
    <property type="project" value="InterPro"/>
</dbReference>
<dbReference type="Proteomes" id="UP000002033">
    <property type="component" value="Chromosome"/>
</dbReference>
<reference evidence="4" key="1">
    <citation type="journal article" date="2011" name="J. Bacteriol.">
        <title>Genome sequences of eight morphologically diverse alphaproteobacteria.</title>
        <authorList>
            <consortium name="US DOE Joint Genome Institute"/>
            <person name="Brown P.J."/>
            <person name="Kysela D.T."/>
            <person name="Buechlein A."/>
            <person name="Hemmerich C."/>
            <person name="Brun Y.V."/>
        </authorList>
    </citation>
    <scope>NUCLEOTIDE SEQUENCE [LARGE SCALE GENOMIC DNA]</scope>
    <source>
        <strain evidence="4">ATCC 51888 / DSM 1869 / NCIB 11706 / TK 0415</strain>
    </source>
</reference>
<dbReference type="Gene3D" id="3.40.50.1820">
    <property type="entry name" value="alpha/beta hydrolase"/>
    <property type="match status" value="1"/>
</dbReference>
<dbReference type="HOGENOM" id="CLU_076594_0_0_5"/>
<evidence type="ECO:0000256" key="1">
    <source>
        <dbReference type="PIRSR" id="PIRSR017388-1"/>
    </source>
</evidence>
<accession>D8JUT7</accession>
<evidence type="ECO:0000313" key="3">
    <source>
        <dbReference type="EMBL" id="ADJ24717.1"/>
    </source>
</evidence>
<gene>
    <name evidence="3" type="ordered locus">Hden_2921</name>
</gene>
<dbReference type="ESTHER" id="hypda-d8jut7">
    <property type="family name" value="CarbLipBact_2"/>
</dbReference>
<proteinExistence type="predicted"/>
<evidence type="ECO:0000259" key="2">
    <source>
        <dbReference type="Pfam" id="PF12146"/>
    </source>
</evidence>
<dbReference type="InterPro" id="IPR022742">
    <property type="entry name" value="Hydrolase_4"/>
</dbReference>
<feature type="domain" description="Serine aminopeptidase S33" evidence="2">
    <location>
        <begin position="23"/>
        <end position="255"/>
    </location>
</feature>
<feature type="active site" description="Charge relay system" evidence="1">
    <location>
        <position position="220"/>
    </location>
</feature>
<dbReference type="EMBL" id="CP002083">
    <property type="protein sequence ID" value="ADJ24717.1"/>
    <property type="molecule type" value="Genomic_DNA"/>
</dbReference>
<feature type="active site" description="Nucleophile" evidence="1">
    <location>
        <position position="97"/>
    </location>
</feature>
<dbReference type="OrthoDB" id="8476759at2"/>
<dbReference type="InterPro" id="IPR012354">
    <property type="entry name" value="Esterase_lipase"/>
</dbReference>
<sequence>MTNKQKFQPTRGSLFIPGGSSGVLLIHSLGGSPLEMKSVAHALSRKGMTVYCPVVPGLTFGTDVSGLSTWHDWYQTVSKAFDDLRSTCDTVIIGGASAGSILALRLAAYRQDQAAGLMLYAPTLAVNGWAIPKMIKLFHLVTDKWTARLFKFRTPAPYGIKDERIRNFALDAMRGADNMPADITVRGGGTVYEFFSLVRNVRPMLSLVKLHTLIFHPRHDDQSDIKNTMTLQRKLGGVVEVSVLEDSYHLVTLDRQRNYVVDRTAEFVDRILAAEAVKSGRKQASSSSKQLGAAE</sequence>
<protein>
    <submittedName>
        <fullName evidence="3">Putative esterase</fullName>
    </submittedName>
</protein>
<dbReference type="STRING" id="582899.Hden_2921"/>
<evidence type="ECO:0000313" key="4">
    <source>
        <dbReference type="Proteomes" id="UP000002033"/>
    </source>
</evidence>
<dbReference type="RefSeq" id="WP_013216876.1">
    <property type="nucleotide sequence ID" value="NC_014313.1"/>
</dbReference>
<organism evidence="3 4">
    <name type="scientific">Hyphomicrobium denitrificans (strain ATCC 51888 / DSM 1869 / NCIMB 11706 / TK 0415)</name>
    <dbReference type="NCBI Taxonomy" id="582899"/>
    <lineage>
        <taxon>Bacteria</taxon>
        <taxon>Pseudomonadati</taxon>
        <taxon>Pseudomonadota</taxon>
        <taxon>Alphaproteobacteria</taxon>
        <taxon>Hyphomicrobiales</taxon>
        <taxon>Hyphomicrobiaceae</taxon>
        <taxon>Hyphomicrobium</taxon>
    </lineage>
</organism>
<dbReference type="AlphaFoldDB" id="D8JUT7"/>
<name>D8JUT7_HYPDA</name>
<keyword evidence="4" id="KW-1185">Reference proteome</keyword>
<dbReference type="KEGG" id="hdn:Hden_2921"/>
<dbReference type="InterPro" id="IPR029058">
    <property type="entry name" value="AB_hydrolase_fold"/>
</dbReference>
<dbReference type="PIRSF" id="PIRSF017388">
    <property type="entry name" value="Esterase_lipase"/>
    <property type="match status" value="1"/>
</dbReference>
<feature type="active site" description="Charge relay system" evidence="1">
    <location>
        <position position="249"/>
    </location>
</feature>
<dbReference type="Pfam" id="PF12146">
    <property type="entry name" value="Hydrolase_4"/>
    <property type="match status" value="1"/>
</dbReference>
<dbReference type="SUPFAM" id="SSF53474">
    <property type="entry name" value="alpha/beta-Hydrolases"/>
    <property type="match status" value="1"/>
</dbReference>
<dbReference type="eggNOG" id="COG1647">
    <property type="taxonomic scope" value="Bacteria"/>
</dbReference>